<name>A0A926QHQ4_9BACL</name>
<gene>
    <name evidence="1" type="ORF">ICC18_06700</name>
</gene>
<dbReference type="EMBL" id="JACVVD010000002">
    <property type="protein sequence ID" value="MBD0379796.1"/>
    <property type="molecule type" value="Genomic_DNA"/>
</dbReference>
<dbReference type="RefSeq" id="WP_188173583.1">
    <property type="nucleotide sequence ID" value="NZ_JACVVD010000002.1"/>
</dbReference>
<organism evidence="1 2">
    <name type="scientific">Paenibacillus sedimenti</name>
    <dbReference type="NCBI Taxonomy" id="2770274"/>
    <lineage>
        <taxon>Bacteria</taxon>
        <taxon>Bacillati</taxon>
        <taxon>Bacillota</taxon>
        <taxon>Bacilli</taxon>
        <taxon>Bacillales</taxon>
        <taxon>Paenibacillaceae</taxon>
        <taxon>Paenibacillus</taxon>
    </lineage>
</organism>
<reference evidence="1" key="1">
    <citation type="submission" date="2020-09" db="EMBL/GenBank/DDBJ databases">
        <title>Draft Genome Sequence of Paenibacillus sp. WST5.</title>
        <authorList>
            <person name="Bao Z."/>
        </authorList>
    </citation>
    <scope>NUCLEOTIDE SEQUENCE</scope>
    <source>
        <strain evidence="1">WST5</strain>
    </source>
</reference>
<evidence type="ECO:0000313" key="1">
    <source>
        <dbReference type="EMBL" id="MBD0379796.1"/>
    </source>
</evidence>
<accession>A0A926QHQ4</accession>
<protein>
    <submittedName>
        <fullName evidence="1">DUF1800 domain-containing protein</fullName>
    </submittedName>
</protein>
<dbReference type="AlphaFoldDB" id="A0A926QHQ4"/>
<comment type="caution">
    <text evidence="1">The sequence shown here is derived from an EMBL/GenBank/DDBJ whole genome shotgun (WGS) entry which is preliminary data.</text>
</comment>
<evidence type="ECO:0000313" key="2">
    <source>
        <dbReference type="Proteomes" id="UP000650466"/>
    </source>
</evidence>
<keyword evidence="2" id="KW-1185">Reference proteome</keyword>
<dbReference type="InterPro" id="IPR014917">
    <property type="entry name" value="DUF1800"/>
</dbReference>
<sequence>MSTAWTEREVIHLLNRTAFSVNREIIDVCLSYGMEETVNQLIAGRPLLPAKSAPLVPIEQLKMGSGTLKPGLLDDQSLYWLYRMMNSSAPLIEKMALFWHGHFATSFYKIQNVSLMLKQIDMFRNHALGSFRDLLLSVSKDPAMMLWLDAGYNKKGNPNENYSRELMELFTLGIGNYSEQDVREAARAFTGWSYNTETYKVVFNDKQFDSGTKTFLGETGNFGMVEIIDILIKQKALYTFLARKLLQAFAVEKPSETWISQFASQLSQAKTIGEAMKMLLMSDEFYQESTVMSLVKSPPEFMTSIIKTLSLPLDIHFIYAIKEMGQELYAPPNVAGWPGHASWLTTNYYLARFQFAEYASSRVTKWFAPWDKPIGAEAIIKEWCRLLGIGKLSEASLNGLLTYAATAPDPTNLKVDAKRKLLQLLLMCPEAQLK</sequence>
<proteinExistence type="predicted"/>
<dbReference type="Proteomes" id="UP000650466">
    <property type="component" value="Unassembled WGS sequence"/>
</dbReference>
<dbReference type="Pfam" id="PF08811">
    <property type="entry name" value="DUF1800"/>
    <property type="match status" value="1"/>
</dbReference>